<sequence>MDIRNAVQKWLPDQQKIFYQEGKQKLLTPWTNSHVLRPPPLKLGHVCFRSTDSDMLLQYQTLTQGSDPEEQPLGSLVPSRFFPFSSNSCVTQWFRIHQWPATVKMDVA</sequence>
<accession>A0A8X6P3W7</accession>
<protein>
    <submittedName>
        <fullName evidence="1">Uncharacterized protein</fullName>
    </submittedName>
</protein>
<proteinExistence type="predicted"/>
<dbReference type="OrthoDB" id="10494045at2759"/>
<gene>
    <name evidence="1" type="ORF">NPIL_34011</name>
</gene>
<evidence type="ECO:0000313" key="1">
    <source>
        <dbReference type="EMBL" id="GFT47909.1"/>
    </source>
</evidence>
<organism evidence="1 2">
    <name type="scientific">Nephila pilipes</name>
    <name type="common">Giant wood spider</name>
    <name type="synonym">Nephila maculata</name>
    <dbReference type="NCBI Taxonomy" id="299642"/>
    <lineage>
        <taxon>Eukaryota</taxon>
        <taxon>Metazoa</taxon>
        <taxon>Ecdysozoa</taxon>
        <taxon>Arthropoda</taxon>
        <taxon>Chelicerata</taxon>
        <taxon>Arachnida</taxon>
        <taxon>Araneae</taxon>
        <taxon>Araneomorphae</taxon>
        <taxon>Entelegynae</taxon>
        <taxon>Araneoidea</taxon>
        <taxon>Nephilidae</taxon>
        <taxon>Nephila</taxon>
    </lineage>
</organism>
<comment type="caution">
    <text evidence="1">The sequence shown here is derived from an EMBL/GenBank/DDBJ whole genome shotgun (WGS) entry which is preliminary data.</text>
</comment>
<dbReference type="AlphaFoldDB" id="A0A8X6P3W7"/>
<name>A0A8X6P3W7_NEPPI</name>
<keyword evidence="2" id="KW-1185">Reference proteome</keyword>
<evidence type="ECO:0000313" key="2">
    <source>
        <dbReference type="Proteomes" id="UP000887013"/>
    </source>
</evidence>
<dbReference type="EMBL" id="BMAW01064943">
    <property type="protein sequence ID" value="GFT47909.1"/>
    <property type="molecule type" value="Genomic_DNA"/>
</dbReference>
<reference evidence="1" key="1">
    <citation type="submission" date="2020-08" db="EMBL/GenBank/DDBJ databases">
        <title>Multicomponent nature underlies the extraordinary mechanical properties of spider dragline silk.</title>
        <authorList>
            <person name="Kono N."/>
            <person name="Nakamura H."/>
            <person name="Mori M."/>
            <person name="Yoshida Y."/>
            <person name="Ohtoshi R."/>
            <person name="Malay A.D."/>
            <person name="Moran D.A.P."/>
            <person name="Tomita M."/>
            <person name="Numata K."/>
            <person name="Arakawa K."/>
        </authorList>
    </citation>
    <scope>NUCLEOTIDE SEQUENCE</scope>
</reference>
<dbReference type="Proteomes" id="UP000887013">
    <property type="component" value="Unassembled WGS sequence"/>
</dbReference>